<dbReference type="PANTHER" id="PTHR35006">
    <property type="entry name" value="GLYOXALASE FAMILY PROTEIN (AFU_ORTHOLOGUE AFUA_5G14830)"/>
    <property type="match status" value="1"/>
</dbReference>
<dbReference type="GO" id="GO:0051213">
    <property type="term" value="F:dioxygenase activity"/>
    <property type="evidence" value="ECO:0007669"/>
    <property type="project" value="UniProtKB-KW"/>
</dbReference>
<dbReference type="AlphaFoldDB" id="A0A1H5XFE7"/>
<reference evidence="2 3" key="1">
    <citation type="submission" date="2016-10" db="EMBL/GenBank/DDBJ databases">
        <authorList>
            <person name="de Groot N.N."/>
        </authorList>
    </citation>
    <scope>NUCLEOTIDE SEQUENCE [LARGE SCALE GENOMIC DNA]</scope>
    <source>
        <strain evidence="2 3">DSM 26656</strain>
    </source>
</reference>
<dbReference type="InterPro" id="IPR037523">
    <property type="entry name" value="VOC_core"/>
</dbReference>
<dbReference type="EMBL" id="FNUY01000003">
    <property type="protein sequence ID" value="SEG10488.1"/>
    <property type="molecule type" value="Genomic_DNA"/>
</dbReference>
<organism evidence="2 3">
    <name type="scientific">Bosea lathyri</name>
    <dbReference type="NCBI Taxonomy" id="1036778"/>
    <lineage>
        <taxon>Bacteria</taxon>
        <taxon>Pseudomonadati</taxon>
        <taxon>Pseudomonadota</taxon>
        <taxon>Alphaproteobacteria</taxon>
        <taxon>Hyphomicrobiales</taxon>
        <taxon>Boseaceae</taxon>
        <taxon>Bosea</taxon>
    </lineage>
</organism>
<feature type="domain" description="VOC" evidence="1">
    <location>
        <begin position="1"/>
        <end position="122"/>
    </location>
</feature>
<dbReference type="PROSITE" id="PS51819">
    <property type="entry name" value="VOC"/>
    <property type="match status" value="1"/>
</dbReference>
<dbReference type="InterPro" id="IPR004360">
    <property type="entry name" value="Glyas_Fos-R_dOase_dom"/>
</dbReference>
<evidence type="ECO:0000259" key="1">
    <source>
        <dbReference type="PROSITE" id="PS51819"/>
    </source>
</evidence>
<dbReference type="CDD" id="cd07262">
    <property type="entry name" value="VOC_like"/>
    <property type="match status" value="1"/>
</dbReference>
<keyword evidence="2" id="KW-0560">Oxidoreductase</keyword>
<sequence length="125" mass="13312">MIHHVSVGTNDLERAKAFYDAVLPVLGLRQLKATGHSVDYGISEILFSVEKPVDGHAATSGNGVHIAFVAGHRGTVNEFHRVGIAHGGADAGPPGLRPQYDENYYGAFIRDPDGNKIEAVTHAAK</sequence>
<dbReference type="Pfam" id="PF00903">
    <property type="entry name" value="Glyoxalase"/>
    <property type="match status" value="1"/>
</dbReference>
<gene>
    <name evidence="2" type="ORF">SAMN04488115_103225</name>
</gene>
<dbReference type="PANTHER" id="PTHR35006:SF4">
    <property type="entry name" value="BLR7706 PROTEIN"/>
    <property type="match status" value="1"/>
</dbReference>
<proteinExistence type="predicted"/>
<name>A0A1H5XFE7_9HYPH</name>
<evidence type="ECO:0000313" key="2">
    <source>
        <dbReference type="EMBL" id="SEG10488.1"/>
    </source>
</evidence>
<evidence type="ECO:0000313" key="3">
    <source>
        <dbReference type="Proteomes" id="UP000236743"/>
    </source>
</evidence>
<keyword evidence="3" id="KW-1185">Reference proteome</keyword>
<accession>A0A1H5XFE7</accession>
<dbReference type="Proteomes" id="UP000236743">
    <property type="component" value="Unassembled WGS sequence"/>
</dbReference>
<keyword evidence="2" id="KW-0223">Dioxygenase</keyword>
<protein>
    <submittedName>
        <fullName evidence="2">Catechol 2,3-dioxygenase</fullName>
    </submittedName>
</protein>
<dbReference type="SUPFAM" id="SSF54593">
    <property type="entry name" value="Glyoxalase/Bleomycin resistance protein/Dihydroxybiphenyl dioxygenase"/>
    <property type="match status" value="1"/>
</dbReference>
<dbReference type="InterPro" id="IPR029068">
    <property type="entry name" value="Glyas_Bleomycin-R_OHBP_Dase"/>
</dbReference>
<dbReference type="OrthoDB" id="9807407at2"/>
<dbReference type="RefSeq" id="WP_103872081.1">
    <property type="nucleotide sequence ID" value="NZ_FNUY01000003.1"/>
</dbReference>
<dbReference type="Gene3D" id="3.10.180.10">
    <property type="entry name" value="2,3-Dihydroxybiphenyl 1,2-Dioxygenase, domain 1"/>
    <property type="match status" value="1"/>
</dbReference>